<dbReference type="Pfam" id="PF07859">
    <property type="entry name" value="Abhydrolase_3"/>
    <property type="match status" value="1"/>
</dbReference>
<dbReference type="OrthoDB" id="408631at2759"/>
<comment type="caution">
    <text evidence="3">The sequence shown here is derived from an EMBL/GenBank/DDBJ whole genome shotgun (WGS) entry which is preliminary data.</text>
</comment>
<protein>
    <recommendedName>
        <fullName evidence="2">Alpha/beta hydrolase fold-3 domain-containing protein</fullName>
    </recommendedName>
</protein>
<dbReference type="SUPFAM" id="SSF53474">
    <property type="entry name" value="alpha/beta-Hydrolases"/>
    <property type="match status" value="1"/>
</dbReference>
<dbReference type="GO" id="GO:0016787">
    <property type="term" value="F:hydrolase activity"/>
    <property type="evidence" value="ECO:0007669"/>
    <property type="project" value="UniProtKB-KW"/>
</dbReference>
<evidence type="ECO:0000256" key="1">
    <source>
        <dbReference type="ARBA" id="ARBA00022801"/>
    </source>
</evidence>
<dbReference type="PANTHER" id="PTHR48081">
    <property type="entry name" value="AB HYDROLASE SUPERFAMILY PROTEIN C4A8.06C"/>
    <property type="match status" value="1"/>
</dbReference>
<dbReference type="InterPro" id="IPR013094">
    <property type="entry name" value="AB_hydrolase_3"/>
</dbReference>
<dbReference type="AlphaFoldDB" id="A0A9W9NDY5"/>
<dbReference type="InterPro" id="IPR050300">
    <property type="entry name" value="GDXG_lipolytic_enzyme"/>
</dbReference>
<evidence type="ECO:0000259" key="2">
    <source>
        <dbReference type="Pfam" id="PF07859"/>
    </source>
</evidence>
<organism evidence="3 4">
    <name type="scientific">Penicillium chermesinum</name>
    <dbReference type="NCBI Taxonomy" id="63820"/>
    <lineage>
        <taxon>Eukaryota</taxon>
        <taxon>Fungi</taxon>
        <taxon>Dikarya</taxon>
        <taxon>Ascomycota</taxon>
        <taxon>Pezizomycotina</taxon>
        <taxon>Eurotiomycetes</taxon>
        <taxon>Eurotiomycetidae</taxon>
        <taxon>Eurotiales</taxon>
        <taxon>Aspergillaceae</taxon>
        <taxon>Penicillium</taxon>
    </lineage>
</organism>
<accession>A0A9W9NDY5</accession>
<dbReference type="Proteomes" id="UP001150941">
    <property type="component" value="Unassembled WGS sequence"/>
</dbReference>
<keyword evidence="4" id="KW-1185">Reference proteome</keyword>
<dbReference type="EMBL" id="JAPQKS010000008">
    <property type="protein sequence ID" value="KAJ5217164.1"/>
    <property type="molecule type" value="Genomic_DNA"/>
</dbReference>
<evidence type="ECO:0000313" key="3">
    <source>
        <dbReference type="EMBL" id="KAJ5217164.1"/>
    </source>
</evidence>
<dbReference type="GO" id="GO:0072330">
    <property type="term" value="P:monocarboxylic acid biosynthetic process"/>
    <property type="evidence" value="ECO:0007669"/>
    <property type="project" value="UniProtKB-ARBA"/>
</dbReference>
<feature type="domain" description="Alpha/beta hydrolase fold-3" evidence="2">
    <location>
        <begin position="8"/>
        <end position="105"/>
    </location>
</feature>
<reference evidence="3" key="1">
    <citation type="submission" date="2022-11" db="EMBL/GenBank/DDBJ databases">
        <authorList>
            <person name="Petersen C."/>
        </authorList>
    </citation>
    <scope>NUCLEOTIDE SEQUENCE</scope>
    <source>
        <strain evidence="3">IBT 19713</strain>
    </source>
</reference>
<dbReference type="InterPro" id="IPR029058">
    <property type="entry name" value="AB_hydrolase_fold"/>
</dbReference>
<reference evidence="3" key="2">
    <citation type="journal article" date="2023" name="IMA Fungus">
        <title>Comparative genomic study of the Penicillium genus elucidates a diverse pangenome and 15 lateral gene transfer events.</title>
        <authorList>
            <person name="Petersen C."/>
            <person name="Sorensen T."/>
            <person name="Nielsen M.R."/>
            <person name="Sondergaard T.E."/>
            <person name="Sorensen J.L."/>
            <person name="Fitzpatrick D.A."/>
            <person name="Frisvad J.C."/>
            <person name="Nielsen K.L."/>
        </authorList>
    </citation>
    <scope>NUCLEOTIDE SEQUENCE</scope>
    <source>
        <strain evidence="3">IBT 19713</strain>
    </source>
</reference>
<dbReference type="GO" id="GO:0017000">
    <property type="term" value="P:antibiotic biosynthetic process"/>
    <property type="evidence" value="ECO:0007669"/>
    <property type="project" value="UniProtKB-ARBA"/>
</dbReference>
<dbReference type="RefSeq" id="XP_058326035.1">
    <property type="nucleotide sequence ID" value="XM_058479467.1"/>
</dbReference>
<keyword evidence="1" id="KW-0378">Hydrolase</keyword>
<proteinExistence type="predicted"/>
<sequence>MIFPAFGEDDEFCHYISQNADYAVLDVAYRLSPENPFPAAVNDVEDAVRWVLSQPEKFDLSRLSISGFSAGGNLALVASGVLMPPKTFRSVLAFYPGTDLTRIPEEMVAPDPTGKVIPP</sequence>
<dbReference type="Gene3D" id="3.40.50.1820">
    <property type="entry name" value="alpha/beta hydrolase"/>
    <property type="match status" value="1"/>
</dbReference>
<name>A0A9W9NDY5_9EURO</name>
<dbReference type="GeneID" id="83206771"/>
<gene>
    <name evidence="3" type="ORF">N7468_010172</name>
</gene>
<evidence type="ECO:0000313" key="4">
    <source>
        <dbReference type="Proteomes" id="UP001150941"/>
    </source>
</evidence>